<proteinExistence type="predicted"/>
<keyword evidence="1" id="KW-0175">Coiled coil</keyword>
<protein>
    <submittedName>
        <fullName evidence="2">Uncharacterized protein</fullName>
    </submittedName>
</protein>
<name>A0AAE0D5F6_COLKA</name>
<evidence type="ECO:0000313" key="3">
    <source>
        <dbReference type="Proteomes" id="UP001281614"/>
    </source>
</evidence>
<sequence>MADADLHLRSITLSPGRWNIEKWTAIALVDTYFDEADENNVSTLPFYIREDGKDEAEDMDPFSIGDLTADKFWAKDPREYFPLVIRYRAQRITEEWDNTCANLECRVRDYLKGYPLPLIRRHSSLANEEGDFKVVKDCETWVNQTSRLLTRLMNMLEESVKSWYRFLEDIDRMTYQTSEEMASKIHGSFSDIAEAVEATEEIAGRLKSLEREITNFREQASLRS</sequence>
<feature type="coiled-coil region" evidence="1">
    <location>
        <begin position="192"/>
        <end position="219"/>
    </location>
</feature>
<comment type="caution">
    <text evidence="2">The sequence shown here is derived from an EMBL/GenBank/DDBJ whole genome shotgun (WGS) entry which is preliminary data.</text>
</comment>
<accession>A0AAE0D5F6</accession>
<organism evidence="2 3">
    <name type="scientific">Colletotrichum kahawae</name>
    <name type="common">Coffee berry disease fungus</name>
    <dbReference type="NCBI Taxonomy" id="34407"/>
    <lineage>
        <taxon>Eukaryota</taxon>
        <taxon>Fungi</taxon>
        <taxon>Dikarya</taxon>
        <taxon>Ascomycota</taxon>
        <taxon>Pezizomycotina</taxon>
        <taxon>Sordariomycetes</taxon>
        <taxon>Hypocreomycetidae</taxon>
        <taxon>Glomerellales</taxon>
        <taxon>Glomerellaceae</taxon>
        <taxon>Colletotrichum</taxon>
        <taxon>Colletotrichum gloeosporioides species complex</taxon>
    </lineage>
</organism>
<gene>
    <name evidence="2" type="ORF">CKAH01_17197</name>
</gene>
<evidence type="ECO:0000313" key="2">
    <source>
        <dbReference type="EMBL" id="KAK2756064.1"/>
    </source>
</evidence>
<dbReference type="AlphaFoldDB" id="A0AAE0D5F6"/>
<reference evidence="2" key="1">
    <citation type="submission" date="2023-02" db="EMBL/GenBank/DDBJ databases">
        <title>Colletotrichum kahawae CIFC_Que2 genome sequencing and assembly.</title>
        <authorList>
            <person name="Baroncelli R."/>
        </authorList>
    </citation>
    <scope>NUCLEOTIDE SEQUENCE</scope>
    <source>
        <strain evidence="2">CIFC_Que2</strain>
    </source>
</reference>
<dbReference type="EMBL" id="VYYT01000212">
    <property type="protein sequence ID" value="KAK2756064.1"/>
    <property type="molecule type" value="Genomic_DNA"/>
</dbReference>
<dbReference type="Proteomes" id="UP001281614">
    <property type="component" value="Unassembled WGS sequence"/>
</dbReference>
<keyword evidence="3" id="KW-1185">Reference proteome</keyword>
<evidence type="ECO:0000256" key="1">
    <source>
        <dbReference type="SAM" id="Coils"/>
    </source>
</evidence>